<comment type="similarity">
    <text evidence="2 10">Belongs to the transketolase family. DXPS subfamily.</text>
</comment>
<dbReference type="InterPro" id="IPR049557">
    <property type="entry name" value="Transketolase_CS"/>
</dbReference>
<dbReference type="InterPro" id="IPR005477">
    <property type="entry name" value="Dxylulose-5-P_synthase"/>
</dbReference>
<keyword evidence="6 10" id="KW-0460">Magnesium</keyword>
<feature type="binding site" evidence="10">
    <location>
        <position position="285"/>
    </location>
    <ligand>
        <name>thiamine diphosphate</name>
        <dbReference type="ChEBI" id="CHEBI:58937"/>
    </ligand>
</feature>
<accession>A0A3P8MEY3</accession>
<dbReference type="GO" id="GO:0009228">
    <property type="term" value="P:thiamine biosynthetic process"/>
    <property type="evidence" value="ECO:0007669"/>
    <property type="project" value="UniProtKB-UniRule"/>
</dbReference>
<dbReference type="OrthoDB" id="9803371at2"/>
<dbReference type="NCBIfam" id="NF003933">
    <property type="entry name" value="PRK05444.2-2"/>
    <property type="match status" value="1"/>
</dbReference>
<feature type="binding site" evidence="10">
    <location>
        <begin position="146"/>
        <end position="147"/>
    </location>
    <ligand>
        <name>thiamine diphosphate</name>
        <dbReference type="ChEBI" id="CHEBI:58937"/>
    </ligand>
</feature>
<comment type="cofactor">
    <cofactor evidence="10">
        <name>Mg(2+)</name>
        <dbReference type="ChEBI" id="CHEBI:18420"/>
    </cofactor>
    <text evidence="10">Binds 1 Mg(2+) ion per subunit.</text>
</comment>
<evidence type="ECO:0000259" key="11">
    <source>
        <dbReference type="SMART" id="SM00861"/>
    </source>
</evidence>
<feature type="binding site" evidence="10">
    <location>
        <position position="368"/>
    </location>
    <ligand>
        <name>thiamine diphosphate</name>
        <dbReference type="ChEBI" id="CHEBI:58937"/>
    </ligand>
</feature>
<dbReference type="GO" id="GO:0019288">
    <property type="term" value="P:isopentenyl diphosphate biosynthetic process, methylerythritol 4-phosphate pathway"/>
    <property type="evidence" value="ECO:0007669"/>
    <property type="project" value="TreeGrafter"/>
</dbReference>
<comment type="subunit">
    <text evidence="3 10">Homodimer.</text>
</comment>
<dbReference type="PANTHER" id="PTHR43322:SF5">
    <property type="entry name" value="1-DEOXY-D-XYLULOSE-5-PHOSPHATE SYNTHASE, CHLOROPLASTIC"/>
    <property type="match status" value="1"/>
</dbReference>
<evidence type="ECO:0000313" key="12">
    <source>
        <dbReference type="EMBL" id="VDR41043.1"/>
    </source>
</evidence>
<comment type="catalytic activity">
    <reaction evidence="10">
        <text>D-glyceraldehyde 3-phosphate + pyruvate + H(+) = 1-deoxy-D-xylulose 5-phosphate + CO2</text>
        <dbReference type="Rhea" id="RHEA:12605"/>
        <dbReference type="ChEBI" id="CHEBI:15361"/>
        <dbReference type="ChEBI" id="CHEBI:15378"/>
        <dbReference type="ChEBI" id="CHEBI:16526"/>
        <dbReference type="ChEBI" id="CHEBI:57792"/>
        <dbReference type="ChEBI" id="CHEBI:59776"/>
        <dbReference type="EC" id="2.2.1.7"/>
    </reaction>
</comment>
<dbReference type="AlphaFoldDB" id="A0A3P8MEY3"/>
<comment type="pathway">
    <text evidence="1 10">Metabolic intermediate biosynthesis; 1-deoxy-D-xylulose 5-phosphate biosynthesis; 1-deoxy-D-xylulose 5-phosphate from D-glyceraldehyde 3-phosphate and pyruvate: step 1/1.</text>
</comment>
<evidence type="ECO:0000256" key="8">
    <source>
        <dbReference type="ARBA" id="ARBA00023052"/>
    </source>
</evidence>
<evidence type="ECO:0000256" key="1">
    <source>
        <dbReference type="ARBA" id="ARBA00004980"/>
    </source>
</evidence>
<dbReference type="GO" id="GO:0016114">
    <property type="term" value="P:terpenoid biosynthetic process"/>
    <property type="evidence" value="ECO:0007669"/>
    <property type="project" value="UniProtKB-UniRule"/>
</dbReference>
<dbReference type="SUPFAM" id="SSF52922">
    <property type="entry name" value="TK C-terminal domain-like"/>
    <property type="match status" value="1"/>
</dbReference>
<keyword evidence="4 10" id="KW-0808">Transferase</keyword>
<keyword evidence="5 10" id="KW-0479">Metal-binding</keyword>
<dbReference type="Pfam" id="PF02780">
    <property type="entry name" value="Transketolase_C"/>
    <property type="match status" value="1"/>
</dbReference>
<dbReference type="NCBIfam" id="TIGR00204">
    <property type="entry name" value="dxs"/>
    <property type="match status" value="1"/>
</dbReference>
<feature type="binding site" evidence="10">
    <location>
        <position position="73"/>
    </location>
    <ligand>
        <name>thiamine diphosphate</name>
        <dbReference type="ChEBI" id="CHEBI:58937"/>
    </ligand>
</feature>
<dbReference type="InterPro" id="IPR033248">
    <property type="entry name" value="Transketolase_C"/>
</dbReference>
<gene>
    <name evidence="10 12" type="primary">dxs</name>
    <name evidence="12" type="ORF">NCTC10741_04213</name>
</gene>
<evidence type="ECO:0000256" key="6">
    <source>
        <dbReference type="ARBA" id="ARBA00022842"/>
    </source>
</evidence>
<dbReference type="GO" id="GO:0005829">
    <property type="term" value="C:cytosol"/>
    <property type="evidence" value="ECO:0007669"/>
    <property type="project" value="TreeGrafter"/>
</dbReference>
<feature type="binding site" evidence="10">
    <location>
        <position position="174"/>
    </location>
    <ligand>
        <name>thiamine diphosphate</name>
        <dbReference type="ChEBI" id="CHEBI:58937"/>
    </ligand>
</feature>
<organism evidence="12 13">
    <name type="scientific">Tsukamurella paurometabola</name>
    <name type="common">Corynebacterium paurometabolum</name>
    <dbReference type="NCBI Taxonomy" id="2061"/>
    <lineage>
        <taxon>Bacteria</taxon>
        <taxon>Bacillati</taxon>
        <taxon>Actinomycetota</taxon>
        <taxon>Actinomycetes</taxon>
        <taxon>Mycobacteriales</taxon>
        <taxon>Tsukamurellaceae</taxon>
        <taxon>Tsukamurella</taxon>
    </lineage>
</organism>
<dbReference type="InterPro" id="IPR005475">
    <property type="entry name" value="Transketolase-like_Pyr-bd"/>
</dbReference>
<dbReference type="PANTHER" id="PTHR43322">
    <property type="entry name" value="1-D-DEOXYXYLULOSE 5-PHOSPHATE SYNTHASE-RELATED"/>
    <property type="match status" value="1"/>
</dbReference>
<evidence type="ECO:0000256" key="7">
    <source>
        <dbReference type="ARBA" id="ARBA00022977"/>
    </source>
</evidence>
<dbReference type="CDD" id="cd07033">
    <property type="entry name" value="TPP_PYR_DXS_TK_like"/>
    <property type="match status" value="1"/>
</dbReference>
<evidence type="ECO:0000256" key="2">
    <source>
        <dbReference type="ARBA" id="ARBA00011081"/>
    </source>
</evidence>
<dbReference type="Pfam" id="PF13292">
    <property type="entry name" value="DXP_synthase_N"/>
    <property type="match status" value="1"/>
</dbReference>
<reference evidence="12 13" key="1">
    <citation type="submission" date="2018-12" db="EMBL/GenBank/DDBJ databases">
        <authorList>
            <consortium name="Pathogen Informatics"/>
        </authorList>
    </citation>
    <scope>NUCLEOTIDE SEQUENCE [LARGE SCALE GENOMIC DNA]</scope>
    <source>
        <strain evidence="12 13">NCTC10741</strain>
    </source>
</reference>
<proteinExistence type="inferred from homology"/>
<dbReference type="Gene3D" id="3.40.50.920">
    <property type="match status" value="1"/>
</dbReference>
<dbReference type="Gene3D" id="3.40.50.970">
    <property type="match status" value="2"/>
</dbReference>
<dbReference type="UniPathway" id="UPA00064">
    <property type="reaction ID" value="UER00091"/>
</dbReference>
<evidence type="ECO:0000313" key="13">
    <source>
        <dbReference type="Proteomes" id="UP000271626"/>
    </source>
</evidence>
<dbReference type="HAMAP" id="MF_00315">
    <property type="entry name" value="DXP_synth"/>
    <property type="match status" value="1"/>
</dbReference>
<dbReference type="PROSITE" id="PS00801">
    <property type="entry name" value="TRANSKETOLASE_1"/>
    <property type="match status" value="1"/>
</dbReference>
<dbReference type="RefSeq" id="WP_126198187.1">
    <property type="nucleotide sequence ID" value="NZ_CP085954.1"/>
</dbReference>
<dbReference type="Proteomes" id="UP000271626">
    <property type="component" value="Chromosome"/>
</dbReference>
<sequence>MNLLRTIESPRDLRRLDQDQLTELAGEIRDFLVEKVSATGGHLGPNLGVVELTMAIHRVFDSPSDPVLFDTGHQAYVHKILTGRRDGFDTLRQAGGLSGYPCRAESEHDWVESSHASAALSYADGLAKAFALKGEKRTVVAVVGDGALTGGMCWEALNNIAASDRPVVIVVNDNGRSYAPTIGGLATHLSGLRTQPEYERLLGEARRRLRNVPVVGEPAYSVLHGMKAGIKDMVSPQALFADLGLKYVGPIDGHDELALEAALRRAKDFGGPVVVHALTRKGNGYEHAENHEADQMHGIGVIDPATGLPVGGAGGARDWTSVFAEELVAHGERRDDVVAITGAMAEPTGVADFGRKFPDRMYDVGIAEQHALTSAAGLALGGMHPVVALYATFLNRAFDQLLMDVALLGQGVTVVLDRSGITGPDGASHHGMWDLSLAAIVPGLRAAVPRDAARLREEFAEALDVDDAPTLIRYGKGAVPADLEAVRRLPDGVDVLVEDAAGGADVLIVAVGAFAHAAVDVATRLRGQGIAATVVDPRWVLPVPASVVDLARTHHLVVTLEDNGVAGGIGASVTAALQRAEVDVPTRVLGIEQSFLDHASRGEILTDLGLTPSEIAFRITGWVTACAQVTVPVEKAPATPGQVR</sequence>
<dbReference type="InterPro" id="IPR009014">
    <property type="entry name" value="Transketo_C/PFOR_II"/>
</dbReference>
<evidence type="ECO:0000256" key="5">
    <source>
        <dbReference type="ARBA" id="ARBA00022723"/>
    </source>
</evidence>
<dbReference type="SUPFAM" id="SSF52518">
    <property type="entry name" value="Thiamin diphosphate-binding fold (THDP-binding)"/>
    <property type="match status" value="1"/>
</dbReference>
<keyword evidence="7 10" id="KW-0784">Thiamine biosynthesis</keyword>
<dbReference type="InterPro" id="IPR020826">
    <property type="entry name" value="Transketolase_BS"/>
</dbReference>
<dbReference type="Pfam" id="PF02779">
    <property type="entry name" value="Transket_pyr"/>
    <property type="match status" value="1"/>
</dbReference>
<dbReference type="GO" id="GO:0000287">
    <property type="term" value="F:magnesium ion binding"/>
    <property type="evidence" value="ECO:0007669"/>
    <property type="project" value="UniProtKB-UniRule"/>
</dbReference>
<keyword evidence="8 10" id="KW-0786">Thiamine pyrophosphate</keyword>
<evidence type="ECO:0000256" key="10">
    <source>
        <dbReference type="HAMAP-Rule" id="MF_00315"/>
    </source>
</evidence>
<dbReference type="InterPro" id="IPR029061">
    <property type="entry name" value="THDP-binding"/>
</dbReference>
<evidence type="ECO:0000256" key="4">
    <source>
        <dbReference type="ARBA" id="ARBA00022679"/>
    </source>
</evidence>
<comment type="function">
    <text evidence="10">Catalyzes the acyloin condensation reaction between C atoms 2 and 3 of pyruvate and glyceraldehyde 3-phosphate to yield 1-deoxy-D-xylulose-5-phosphate (DXP).</text>
</comment>
<feature type="binding site" evidence="10">
    <location>
        <position position="145"/>
    </location>
    <ligand>
        <name>Mg(2+)</name>
        <dbReference type="ChEBI" id="CHEBI:18420"/>
    </ligand>
</feature>
<feature type="binding site" evidence="10">
    <location>
        <begin position="114"/>
        <end position="116"/>
    </location>
    <ligand>
        <name>thiamine diphosphate</name>
        <dbReference type="ChEBI" id="CHEBI:58937"/>
    </ligand>
</feature>
<dbReference type="EMBL" id="LR131273">
    <property type="protein sequence ID" value="VDR41043.1"/>
    <property type="molecule type" value="Genomic_DNA"/>
</dbReference>
<comment type="cofactor">
    <cofactor evidence="10">
        <name>thiamine diphosphate</name>
        <dbReference type="ChEBI" id="CHEBI:58937"/>
    </cofactor>
    <text evidence="10">Binds 1 thiamine pyrophosphate per subunit.</text>
</comment>
<feature type="binding site" evidence="10">
    <location>
        <position position="174"/>
    </location>
    <ligand>
        <name>Mg(2+)</name>
        <dbReference type="ChEBI" id="CHEBI:18420"/>
    </ligand>
</feature>
<dbReference type="SMART" id="SM00861">
    <property type="entry name" value="Transket_pyr"/>
    <property type="match status" value="1"/>
</dbReference>
<name>A0A3P8MEY3_TSUPA</name>
<dbReference type="PROSITE" id="PS00802">
    <property type="entry name" value="TRANSKETOLASE_2"/>
    <property type="match status" value="1"/>
</dbReference>
<dbReference type="EC" id="2.2.1.7" evidence="10"/>
<dbReference type="CDD" id="cd02007">
    <property type="entry name" value="TPP_DXS"/>
    <property type="match status" value="1"/>
</dbReference>
<keyword evidence="9 10" id="KW-0414">Isoprene biosynthesis</keyword>
<protein>
    <recommendedName>
        <fullName evidence="10">1-deoxy-D-xylulose-5-phosphate synthase</fullName>
        <ecNumber evidence="10">2.2.1.7</ecNumber>
    </recommendedName>
    <alternativeName>
        <fullName evidence="10">1-deoxyxylulose-5-phosphate synthase</fullName>
        <shortName evidence="10">DXP synthase</shortName>
        <shortName evidence="10">DXPS</shortName>
    </alternativeName>
</protein>
<feature type="domain" description="Transketolase-like pyrimidine-binding" evidence="11">
    <location>
        <begin position="317"/>
        <end position="481"/>
    </location>
</feature>
<evidence type="ECO:0000256" key="3">
    <source>
        <dbReference type="ARBA" id="ARBA00011738"/>
    </source>
</evidence>
<dbReference type="GO" id="GO:0030976">
    <property type="term" value="F:thiamine pyrophosphate binding"/>
    <property type="evidence" value="ECO:0007669"/>
    <property type="project" value="UniProtKB-UniRule"/>
</dbReference>
<dbReference type="GO" id="GO:0008661">
    <property type="term" value="F:1-deoxy-D-xylulose-5-phosphate synthase activity"/>
    <property type="evidence" value="ECO:0007669"/>
    <property type="project" value="UniProtKB-UniRule"/>
</dbReference>
<evidence type="ECO:0000256" key="9">
    <source>
        <dbReference type="ARBA" id="ARBA00023229"/>
    </source>
</evidence>